<evidence type="ECO:0000256" key="1">
    <source>
        <dbReference type="SAM" id="Coils"/>
    </source>
</evidence>
<feature type="compositionally biased region" description="Polar residues" evidence="2">
    <location>
        <begin position="328"/>
        <end position="340"/>
    </location>
</feature>
<feature type="coiled-coil region" evidence="1">
    <location>
        <begin position="450"/>
        <end position="493"/>
    </location>
</feature>
<proteinExistence type="predicted"/>
<evidence type="ECO:0000313" key="4">
    <source>
        <dbReference type="Proteomes" id="UP000594454"/>
    </source>
</evidence>
<keyword evidence="1" id="KW-0175">Coiled coil</keyword>
<organism evidence="3 4">
    <name type="scientific">Hermetia illucens</name>
    <name type="common">Black soldier fly</name>
    <dbReference type="NCBI Taxonomy" id="343691"/>
    <lineage>
        <taxon>Eukaryota</taxon>
        <taxon>Metazoa</taxon>
        <taxon>Ecdysozoa</taxon>
        <taxon>Arthropoda</taxon>
        <taxon>Hexapoda</taxon>
        <taxon>Insecta</taxon>
        <taxon>Pterygota</taxon>
        <taxon>Neoptera</taxon>
        <taxon>Endopterygota</taxon>
        <taxon>Diptera</taxon>
        <taxon>Brachycera</taxon>
        <taxon>Stratiomyomorpha</taxon>
        <taxon>Stratiomyidae</taxon>
        <taxon>Hermetiinae</taxon>
        <taxon>Hermetia</taxon>
    </lineage>
</organism>
<dbReference type="InterPro" id="IPR052270">
    <property type="entry name" value="CACF_protein"/>
</dbReference>
<dbReference type="FunCoup" id="A0A7R8YQ19">
    <property type="interactions" value="42"/>
</dbReference>
<name>A0A7R8YQ19_HERIL</name>
<dbReference type="OrthoDB" id="6256972at2759"/>
<feature type="coiled-coil region" evidence="1">
    <location>
        <begin position="539"/>
        <end position="653"/>
    </location>
</feature>
<keyword evidence="4" id="KW-1185">Reference proteome</keyword>
<dbReference type="PANTHER" id="PTHR22028">
    <property type="entry name" value="SFI1 SPINDLE BODY DOMAIN-CONTAINING PROTEIN-RELATED"/>
    <property type="match status" value="1"/>
</dbReference>
<sequence length="795" mass="94497">MNENTNADDKLRSKDTRWDRIRKRHLNSLSVKTETVKKFFAMDFIGRDQLKALSEDNSKKKVLDPVLVMNLRHEMVTSRLFLYARSATLYFQVRTNVTRRTNITSKEITIQSTKSHNKKVEEHYIENELNKFKSELSRSRRKFESRPKICVNLNNESILESLEKCNKHTIDFYTTVQNALQKTNNQILEEEGSIATNQKAMQVSNEDHMDHLVYEKNVRFEDSVEVINYSPRDEILTEMCSSNTSSDVDSVASDIVDGVFENVRMETEIEMVGRSFEALQKPPSDATSDPTVMSQEIPKSAPLQESQLPSSVELLQVKRLFPPEINLNPQIENLDSNDSATTKSSETESKEQEAIISELFQSKSQNKEKILREYFLKWTHATTISKIEKLNLTNKNDRFKKINAFLDKIRREKQLGPAHKPIPVKPDVKENSIILAKKYQNKIKIQQDIIDLQKIKLERQERLIMELKLNKIIDEHKQSKEEVKQELRTVIKTGEVKNRTKAKCLRIVANLRDEEDEDEFSRLRGKALIMPKFLVNMQERAMERNVKHEQAKQRRLQQEAEREAAKIAAEEAKRLEDEEAKQKRIEALKEKRRLEKLAKLEKERARLRAIENNKKCQEYRRCWLLRNIGMEAFKRLIKRKRRFQKKAENHRRTVLKRKIFQLWITHVRKVWEHKIQLADNFYMKITKRFAFRAWLVYHNGERSKYLVAVDWYELKITEAIFQQWLGLMKLQKLIEATKSIQAVSHYNWSLRWKVLDHWRRLPQVLKIEKETEERRQRWRMKIWELLPDYKPNIDE</sequence>
<dbReference type="AlphaFoldDB" id="A0A7R8YQ19"/>
<protein>
    <submittedName>
        <fullName evidence="3">Uncharacterized protein</fullName>
    </submittedName>
</protein>
<dbReference type="InParanoid" id="A0A7R8YQ19"/>
<feature type="region of interest" description="Disordered" evidence="2">
    <location>
        <begin position="328"/>
        <end position="350"/>
    </location>
</feature>
<accession>A0A7R8YQ19</accession>
<dbReference type="Proteomes" id="UP000594454">
    <property type="component" value="Chromosome 1"/>
</dbReference>
<reference evidence="3 4" key="1">
    <citation type="submission" date="2020-11" db="EMBL/GenBank/DDBJ databases">
        <authorList>
            <person name="Wallbank WR R."/>
            <person name="Pardo Diaz C."/>
            <person name="Kozak K."/>
            <person name="Martin S."/>
            <person name="Jiggins C."/>
            <person name="Moest M."/>
            <person name="Warren A I."/>
            <person name="Generalovic N T."/>
            <person name="Byers J.R.P. K."/>
            <person name="Montejo-Kovacevich G."/>
            <person name="Yen C E."/>
        </authorList>
    </citation>
    <scope>NUCLEOTIDE SEQUENCE [LARGE SCALE GENOMIC DNA]</scope>
</reference>
<evidence type="ECO:0000313" key="3">
    <source>
        <dbReference type="EMBL" id="CAD7080040.1"/>
    </source>
</evidence>
<dbReference type="PANTHER" id="PTHR22028:SF5">
    <property type="entry name" value="COILED-COIL DOMAIN-CONTAINING PROTEIN 191"/>
    <property type="match status" value="1"/>
</dbReference>
<dbReference type="EMBL" id="LR899009">
    <property type="protein sequence ID" value="CAD7080040.1"/>
    <property type="molecule type" value="Genomic_DNA"/>
</dbReference>
<evidence type="ECO:0000256" key="2">
    <source>
        <dbReference type="SAM" id="MobiDB-lite"/>
    </source>
</evidence>
<gene>
    <name evidence="3" type="ORF">HERILL_LOCUS3217</name>
</gene>